<dbReference type="OrthoDB" id="9800940at2"/>
<gene>
    <name evidence="2" type="ORF">CGZ93_11545</name>
</gene>
<protein>
    <submittedName>
        <fullName evidence="2">MBL fold metallo-hydrolase</fullName>
    </submittedName>
</protein>
<dbReference type="SUPFAM" id="SSF56281">
    <property type="entry name" value="Metallo-hydrolase/oxidoreductase"/>
    <property type="match status" value="1"/>
</dbReference>
<dbReference type="Pfam" id="PF12706">
    <property type="entry name" value="Lactamase_B_2"/>
    <property type="match status" value="1"/>
</dbReference>
<reference evidence="2 3" key="1">
    <citation type="submission" date="2017-07" db="EMBL/GenBank/DDBJ databases">
        <title>Draft whole genome sequences of clinical Proprionibacteriaceae strains.</title>
        <authorList>
            <person name="Bernier A.-M."/>
            <person name="Bernard K."/>
            <person name="Domingo M.-C."/>
        </authorList>
    </citation>
    <scope>NUCLEOTIDE SEQUENCE [LARGE SCALE GENOMIC DNA]</scope>
    <source>
        <strain evidence="2 3">NML 130396</strain>
    </source>
</reference>
<dbReference type="Gene3D" id="3.60.15.10">
    <property type="entry name" value="Ribonuclease Z/Hydroxyacylglutathione hydrolase-like"/>
    <property type="match status" value="1"/>
</dbReference>
<dbReference type="PANTHER" id="PTHR46018:SF4">
    <property type="entry name" value="METALLO-HYDROLASE YHFI-RELATED"/>
    <property type="match status" value="1"/>
</dbReference>
<dbReference type="SMART" id="SM00849">
    <property type="entry name" value="Lactamase_B"/>
    <property type="match status" value="1"/>
</dbReference>
<dbReference type="InterPro" id="IPR001279">
    <property type="entry name" value="Metallo-B-lactamas"/>
</dbReference>
<keyword evidence="2" id="KW-0378">Hydrolase</keyword>
<comment type="caution">
    <text evidence="2">The sequence shown here is derived from an EMBL/GenBank/DDBJ whole genome shotgun (WGS) entry which is preliminary data.</text>
</comment>
<feature type="domain" description="Metallo-beta-lactamase" evidence="1">
    <location>
        <begin position="18"/>
        <end position="216"/>
    </location>
</feature>
<dbReference type="Proteomes" id="UP000216311">
    <property type="component" value="Unassembled WGS sequence"/>
</dbReference>
<dbReference type="CDD" id="cd07716">
    <property type="entry name" value="RNaseZ_short-form-like_MBL-fold"/>
    <property type="match status" value="1"/>
</dbReference>
<keyword evidence="3" id="KW-1185">Reference proteome</keyword>
<evidence type="ECO:0000313" key="2">
    <source>
        <dbReference type="EMBL" id="OYO20855.1"/>
    </source>
</evidence>
<name>A0A255GYV5_9ACTN</name>
<organism evidence="2 3">
    <name type="scientific">Enemella dayhoffiae</name>
    <dbReference type="NCBI Taxonomy" id="2016507"/>
    <lineage>
        <taxon>Bacteria</taxon>
        <taxon>Bacillati</taxon>
        <taxon>Actinomycetota</taxon>
        <taxon>Actinomycetes</taxon>
        <taxon>Propionibacteriales</taxon>
        <taxon>Propionibacteriaceae</taxon>
        <taxon>Enemella</taxon>
    </lineage>
</organism>
<sequence>MELRVIGCSGSVSGPEGPASCYLVRHDGFDLLLDLGPGGFGGLWNLEPRTVDAIALSHLHPDHCLDLCAFNVAATFSPTAPWPRIPVYAPGNAPERMSRAYEPSTGSGSDETDWWCDFRPWAAEQRIGPFTVRTIPARHSTEAYSIRLEAGGRSLVYTGDTGPNPELIELARGADLLLAEAAFQHADDLPADVHLSARQAAEHARAAGADTLVLTHIPPWYSREEAYAEARPHFDGSLELARTGAVLSVGEH</sequence>
<dbReference type="GO" id="GO:0042781">
    <property type="term" value="F:3'-tRNA processing endoribonuclease activity"/>
    <property type="evidence" value="ECO:0007669"/>
    <property type="project" value="TreeGrafter"/>
</dbReference>
<accession>A0A255GYV5</accession>
<dbReference type="EMBL" id="NMVQ01000023">
    <property type="protein sequence ID" value="OYO20855.1"/>
    <property type="molecule type" value="Genomic_DNA"/>
</dbReference>
<dbReference type="AlphaFoldDB" id="A0A255GYV5"/>
<dbReference type="InterPro" id="IPR036866">
    <property type="entry name" value="RibonucZ/Hydroxyglut_hydro"/>
</dbReference>
<evidence type="ECO:0000259" key="1">
    <source>
        <dbReference type="SMART" id="SM00849"/>
    </source>
</evidence>
<evidence type="ECO:0000313" key="3">
    <source>
        <dbReference type="Proteomes" id="UP000216311"/>
    </source>
</evidence>
<dbReference type="PANTHER" id="PTHR46018">
    <property type="entry name" value="ZINC PHOSPHODIESTERASE ELAC PROTEIN 1"/>
    <property type="match status" value="1"/>
</dbReference>
<dbReference type="RefSeq" id="WP_094364282.1">
    <property type="nucleotide sequence ID" value="NZ_NMVQ01000023.1"/>
</dbReference>
<proteinExistence type="predicted"/>